<dbReference type="Proteomes" id="UP001280581">
    <property type="component" value="Unassembled WGS sequence"/>
</dbReference>
<evidence type="ECO:0000313" key="2">
    <source>
        <dbReference type="Proteomes" id="UP001280581"/>
    </source>
</evidence>
<sequence length="142" mass="15432">MNSAYSILAATHNDLPVLAAYLQASKLNLAINRFLYDDWPNNAVQKAKYTSAIAGSLDDPATISLKVVNTTAGELIAYMFLTPRTSGKSKDLPNSTADKGNMDGLNREVLATVNKVVAEINRQWTNTDYLGLLLIGKPPNTF</sequence>
<dbReference type="AlphaFoldDB" id="A0AAN6LNT4"/>
<reference evidence="1 2" key="1">
    <citation type="submission" date="2021-02" db="EMBL/GenBank/DDBJ databases">
        <title>Genome assembly of Pseudopithomyces chartarum.</title>
        <authorList>
            <person name="Jauregui R."/>
            <person name="Singh J."/>
            <person name="Voisey C."/>
        </authorList>
    </citation>
    <scope>NUCLEOTIDE SEQUENCE [LARGE SCALE GENOMIC DNA]</scope>
    <source>
        <strain evidence="1 2">AGR01</strain>
    </source>
</reference>
<dbReference type="EMBL" id="WVTA01000021">
    <property type="protein sequence ID" value="KAK3197330.1"/>
    <property type="molecule type" value="Genomic_DNA"/>
</dbReference>
<name>A0AAN6LNT4_9PLEO</name>
<gene>
    <name evidence="1" type="ORF">GRF29_1536g1412077</name>
</gene>
<protein>
    <submittedName>
        <fullName evidence="1">Uncharacterized protein</fullName>
    </submittedName>
</protein>
<comment type="caution">
    <text evidence="1">The sequence shown here is derived from an EMBL/GenBank/DDBJ whole genome shotgun (WGS) entry which is preliminary data.</text>
</comment>
<organism evidence="1 2">
    <name type="scientific">Pseudopithomyces chartarum</name>
    <dbReference type="NCBI Taxonomy" id="1892770"/>
    <lineage>
        <taxon>Eukaryota</taxon>
        <taxon>Fungi</taxon>
        <taxon>Dikarya</taxon>
        <taxon>Ascomycota</taxon>
        <taxon>Pezizomycotina</taxon>
        <taxon>Dothideomycetes</taxon>
        <taxon>Pleosporomycetidae</taxon>
        <taxon>Pleosporales</taxon>
        <taxon>Massarineae</taxon>
        <taxon>Didymosphaeriaceae</taxon>
        <taxon>Pseudopithomyces</taxon>
    </lineage>
</organism>
<keyword evidence="2" id="KW-1185">Reference proteome</keyword>
<evidence type="ECO:0000313" key="1">
    <source>
        <dbReference type="EMBL" id="KAK3197330.1"/>
    </source>
</evidence>
<proteinExistence type="predicted"/>
<accession>A0AAN6LNT4</accession>